<evidence type="ECO:0000259" key="2">
    <source>
        <dbReference type="Pfam" id="PF24729"/>
    </source>
</evidence>
<evidence type="ECO:0000313" key="3">
    <source>
        <dbReference type="EMBL" id="CAB4151746.1"/>
    </source>
</evidence>
<dbReference type="InterPro" id="IPR056098">
    <property type="entry name" value="Acb2/Tad1_hairpin"/>
</dbReference>
<organism evidence="3">
    <name type="scientific">uncultured Caudovirales phage</name>
    <dbReference type="NCBI Taxonomy" id="2100421"/>
    <lineage>
        <taxon>Viruses</taxon>
        <taxon>Duplodnaviria</taxon>
        <taxon>Heunggongvirae</taxon>
        <taxon>Uroviricota</taxon>
        <taxon>Caudoviricetes</taxon>
        <taxon>Peduoviridae</taxon>
        <taxon>Maltschvirus</taxon>
        <taxon>Maltschvirus maltsch</taxon>
    </lineage>
</organism>
<gene>
    <name evidence="3" type="ORF">UFOVP591_33</name>
</gene>
<proteinExistence type="predicted"/>
<evidence type="ECO:0000256" key="1">
    <source>
        <dbReference type="ARBA" id="ARBA00022741"/>
    </source>
</evidence>
<accession>A0A6J5N382</accession>
<keyword evidence="1" id="KW-0547">Nucleotide-binding</keyword>
<protein>
    <recommendedName>
        <fullName evidence="2">Acb2/Tad1 hairpin domain-containing protein</fullName>
    </recommendedName>
</protein>
<dbReference type="GO" id="GO:0000166">
    <property type="term" value="F:nucleotide binding"/>
    <property type="evidence" value="ECO:0007669"/>
    <property type="project" value="UniProtKB-KW"/>
</dbReference>
<sequence>MSRYNIENNFTYHAPKPGQPELYQTLREKAKELATLFVASVPESRELSTALTQLETAVFWANAGIARNEPKI</sequence>
<dbReference type="Pfam" id="PF24729">
    <property type="entry name" value="Acb2_Tad1_hairpin"/>
    <property type="match status" value="1"/>
</dbReference>
<reference evidence="3" key="1">
    <citation type="submission" date="2020-04" db="EMBL/GenBank/DDBJ databases">
        <authorList>
            <person name="Chiriac C."/>
            <person name="Salcher M."/>
            <person name="Ghai R."/>
            <person name="Kavagutti S V."/>
        </authorList>
    </citation>
    <scope>NUCLEOTIDE SEQUENCE</scope>
</reference>
<feature type="domain" description="Acb2/Tad1 hairpin" evidence="2">
    <location>
        <begin position="6"/>
        <end position="66"/>
    </location>
</feature>
<dbReference type="EMBL" id="LR796555">
    <property type="protein sequence ID" value="CAB4151746.1"/>
    <property type="molecule type" value="Genomic_DNA"/>
</dbReference>
<name>A0A6J5N382_9CAUD</name>